<dbReference type="GO" id="GO:0016746">
    <property type="term" value="F:acyltransferase activity"/>
    <property type="evidence" value="ECO:0007669"/>
    <property type="project" value="UniProtKB-KW"/>
</dbReference>
<dbReference type="GO" id="GO:0008610">
    <property type="term" value="P:lipid biosynthetic process"/>
    <property type="evidence" value="ECO:0007669"/>
    <property type="project" value="UniProtKB-ARBA"/>
</dbReference>
<keyword evidence="2 8" id="KW-0808">Transferase</keyword>
<evidence type="ECO:0000256" key="7">
    <source>
        <dbReference type="SAM" id="SignalP"/>
    </source>
</evidence>
<dbReference type="Proteomes" id="UP000031668">
    <property type="component" value="Unassembled WGS sequence"/>
</dbReference>
<comment type="subcellular location">
    <subcellularLocation>
        <location evidence="1">Cell outer membrane</location>
    </subcellularLocation>
</comment>
<dbReference type="InterPro" id="IPR009746">
    <property type="entry name" value="LipidA_acyl_PagP"/>
</dbReference>
<evidence type="ECO:0000256" key="1">
    <source>
        <dbReference type="ARBA" id="ARBA00004442"/>
    </source>
</evidence>
<dbReference type="Pfam" id="PF07017">
    <property type="entry name" value="PagP"/>
    <property type="match status" value="1"/>
</dbReference>
<comment type="caution">
    <text evidence="8">The sequence shown here is derived from an EMBL/GenBank/DDBJ whole genome shotgun (WGS) entry which is preliminary data.</text>
</comment>
<sequence>MRRRFIGFFLGCLGLLLSSTSANASFSSTLRDGYNTLSDNVSQTWNEPEHYDLYIPAVTWHARFAYDKEKTDRYNERPWGAGFGVSRWDDKGNWHGIYLMAFKDSYNKWEPIGGYGWEKTWTLGVTARDNWKYIPIPVVLPLASIGYGPATFQMTYIPGTYNNGNVYFAWARIQF</sequence>
<accession>A0A0C2N434</accession>
<dbReference type="NCBIfam" id="NF008271">
    <property type="entry name" value="PRK11045.1"/>
    <property type="match status" value="1"/>
</dbReference>
<dbReference type="Gene3D" id="2.40.160.20">
    <property type="match status" value="1"/>
</dbReference>
<keyword evidence="3 7" id="KW-0732">Signal</keyword>
<evidence type="ECO:0000256" key="6">
    <source>
        <dbReference type="ARBA" id="ARBA00023315"/>
    </source>
</evidence>
<organism evidence="8 9">
    <name type="scientific">Thelohanellus kitauei</name>
    <name type="common">Myxosporean</name>
    <dbReference type="NCBI Taxonomy" id="669202"/>
    <lineage>
        <taxon>Eukaryota</taxon>
        <taxon>Metazoa</taxon>
        <taxon>Cnidaria</taxon>
        <taxon>Myxozoa</taxon>
        <taxon>Myxosporea</taxon>
        <taxon>Bivalvulida</taxon>
        <taxon>Platysporina</taxon>
        <taxon>Myxobolidae</taxon>
        <taxon>Thelohanellus</taxon>
    </lineage>
</organism>
<keyword evidence="5" id="KW-0998">Cell outer membrane</keyword>
<gene>
    <name evidence="8" type="ORF">RF11_03928</name>
</gene>
<dbReference type="InterPro" id="IPR011250">
    <property type="entry name" value="OMP/PagP_B-barrel"/>
</dbReference>
<evidence type="ECO:0000313" key="8">
    <source>
        <dbReference type="EMBL" id="KII74436.1"/>
    </source>
</evidence>
<evidence type="ECO:0000256" key="2">
    <source>
        <dbReference type="ARBA" id="ARBA00022679"/>
    </source>
</evidence>
<keyword evidence="6" id="KW-0012">Acyltransferase</keyword>
<evidence type="ECO:0000256" key="5">
    <source>
        <dbReference type="ARBA" id="ARBA00023237"/>
    </source>
</evidence>
<dbReference type="SUPFAM" id="SSF56925">
    <property type="entry name" value="OMPA-like"/>
    <property type="match status" value="1"/>
</dbReference>
<dbReference type="FunFam" id="2.40.160.20:FF:000002">
    <property type="entry name" value="Lipid A palmitoyltransferase PagP"/>
    <property type="match status" value="1"/>
</dbReference>
<keyword evidence="9" id="KW-1185">Reference proteome</keyword>
<feature type="chain" id="PRO_5002152567" evidence="7">
    <location>
        <begin position="25"/>
        <end position="175"/>
    </location>
</feature>
<evidence type="ECO:0000313" key="9">
    <source>
        <dbReference type="Proteomes" id="UP000031668"/>
    </source>
</evidence>
<dbReference type="OrthoDB" id="10255978at2759"/>
<keyword evidence="4" id="KW-0472">Membrane</keyword>
<evidence type="ECO:0000256" key="4">
    <source>
        <dbReference type="ARBA" id="ARBA00023136"/>
    </source>
</evidence>
<feature type="signal peptide" evidence="7">
    <location>
        <begin position="1"/>
        <end position="24"/>
    </location>
</feature>
<dbReference type="HAMAP" id="MF_00837">
    <property type="entry name" value="PagP_transferase"/>
    <property type="match status" value="1"/>
</dbReference>
<dbReference type="EMBL" id="JWZT01000425">
    <property type="protein sequence ID" value="KII74436.1"/>
    <property type="molecule type" value="Genomic_DNA"/>
</dbReference>
<dbReference type="AlphaFoldDB" id="A0A0C2N434"/>
<proteinExistence type="inferred from homology"/>
<reference evidence="8 9" key="1">
    <citation type="journal article" date="2014" name="Genome Biol. Evol.">
        <title>The genome of the myxosporean Thelohanellus kitauei shows adaptations to nutrient acquisition within its fish host.</title>
        <authorList>
            <person name="Yang Y."/>
            <person name="Xiong J."/>
            <person name="Zhou Z."/>
            <person name="Huo F."/>
            <person name="Miao W."/>
            <person name="Ran C."/>
            <person name="Liu Y."/>
            <person name="Zhang J."/>
            <person name="Feng J."/>
            <person name="Wang M."/>
            <person name="Wang M."/>
            <person name="Wang L."/>
            <person name="Yao B."/>
        </authorList>
    </citation>
    <scope>NUCLEOTIDE SEQUENCE [LARGE SCALE GENOMIC DNA]</scope>
    <source>
        <strain evidence="8">Wuqing</strain>
    </source>
</reference>
<protein>
    <submittedName>
        <fullName evidence="8">Lipid A palmitoyltransferase PagP</fullName>
    </submittedName>
</protein>
<name>A0A0C2N434_THEKT</name>
<evidence type="ECO:0000256" key="3">
    <source>
        <dbReference type="ARBA" id="ARBA00022729"/>
    </source>
</evidence>